<keyword evidence="3" id="KW-1185">Reference proteome</keyword>
<dbReference type="PaxDb" id="6239-Y40H7A.1"/>
<dbReference type="Pfam" id="PF10326">
    <property type="entry name" value="7TM_GPCR_Str"/>
    <property type="match status" value="1"/>
</dbReference>
<dbReference type="OMA" id="QFVYRCF"/>
<dbReference type="InterPro" id="IPR019428">
    <property type="entry name" value="7TM_GPCR_serpentine_rcpt_Str"/>
</dbReference>
<dbReference type="FunCoup" id="Q9XWA2">
    <property type="interactions" value="2"/>
</dbReference>
<sequence length="339" mass="38856">MSTPSSSSYVQWLNVSRITDFITFIMSTLINGVLLNLIKTSSPKHFGNYVYLMMAFSINSLVFATIHAFIQPIISTEKYVLFVFTSTNYLEVPRIFMRGLLSIYGTSYSQALVFIAVQFVYRCFAISRRKYLHYFKGKFLGFWFGLVGIFGVNWGLCIFLIARETPQVDEVLRPVMTSSFNLNMTEVYYVAASYAVENELGIRSLNWPTIFMVINFALIMGLSFSVILLCLYFIHHKMKGVTYSKVYEAVQKQLYRALLSQMIVPLILIYIPILIVMILPIFNVKNDASTSLTSILISIYPVLDPFAVIMIISVYRQGFFNMFRNKPVNNQVANLDMSL</sequence>
<dbReference type="AlphaFoldDB" id="Q9XWA2"/>
<feature type="transmembrane region" description="Helical" evidence="1">
    <location>
        <begin position="294"/>
        <end position="315"/>
    </location>
</feature>
<dbReference type="SUPFAM" id="SSF81321">
    <property type="entry name" value="Family A G protein-coupled receptor-like"/>
    <property type="match status" value="1"/>
</dbReference>
<keyword evidence="2" id="KW-0675">Receptor</keyword>
<dbReference type="WormBase" id="Y40H7A.1">
    <property type="protein sequence ID" value="CE36235"/>
    <property type="gene ID" value="WBGene00006138"/>
    <property type="gene designation" value="str-78"/>
</dbReference>
<dbReference type="PhylomeDB" id="Q9XWA2"/>
<reference evidence="2 3" key="1">
    <citation type="journal article" date="1998" name="Science">
        <title>Genome sequence of the nematode C. elegans: a platform for investigating biology.</title>
        <authorList>
            <consortium name="The C. elegans sequencing consortium"/>
            <person name="Sulson J.E."/>
            <person name="Waterston R."/>
        </authorList>
    </citation>
    <scope>NUCLEOTIDE SEQUENCE [LARGE SCALE GENOMIC DNA]</scope>
    <source>
        <strain evidence="2 3">Bristol N2</strain>
    </source>
</reference>
<dbReference type="HOGENOM" id="CLU_036335_2_2_1"/>
<dbReference type="CTD" id="189800"/>
<feature type="transmembrane region" description="Helical" evidence="1">
    <location>
        <begin position="50"/>
        <end position="75"/>
    </location>
</feature>
<keyword evidence="1" id="KW-1133">Transmembrane helix</keyword>
<keyword evidence="1" id="KW-0812">Transmembrane</keyword>
<keyword evidence="1" id="KW-0472">Membrane</keyword>
<dbReference type="InParanoid" id="Q9XWA2"/>
<proteinExistence type="predicted"/>
<dbReference type="OrthoDB" id="5793302at2759"/>
<dbReference type="UCSC" id="Y40H7A.1">
    <property type="organism name" value="c. elegans"/>
</dbReference>
<dbReference type="SMR" id="Q9XWA2"/>
<feature type="transmembrane region" description="Helical" evidence="1">
    <location>
        <begin position="20"/>
        <end position="38"/>
    </location>
</feature>
<dbReference type="eggNOG" id="ENOG502S1Y6">
    <property type="taxonomic scope" value="Eukaryota"/>
</dbReference>
<feature type="transmembrane region" description="Helical" evidence="1">
    <location>
        <begin position="254"/>
        <end position="282"/>
    </location>
</feature>
<dbReference type="PIR" id="T26794">
    <property type="entry name" value="T26794"/>
</dbReference>
<feature type="transmembrane region" description="Helical" evidence="1">
    <location>
        <begin position="210"/>
        <end position="234"/>
    </location>
</feature>
<dbReference type="KEGG" id="cel:CELE_Y40H7A.1"/>
<evidence type="ECO:0000313" key="2">
    <source>
        <dbReference type="EMBL" id="CAA22064.2"/>
    </source>
</evidence>
<dbReference type="GO" id="GO:0005886">
    <property type="term" value="C:plasma membrane"/>
    <property type="evidence" value="ECO:0000318"/>
    <property type="project" value="GO_Central"/>
</dbReference>
<gene>
    <name evidence="2 4" type="primary">str-78</name>
    <name evidence="2" type="ORF">CELE_Y40H7A.1</name>
    <name evidence="4" type="ORF">Y40H7A.1</name>
</gene>
<dbReference type="AGR" id="WB:WBGene00006138"/>
<dbReference type="GeneID" id="189800"/>
<name>Q9XWA2_CAEEL</name>
<evidence type="ECO:0000256" key="1">
    <source>
        <dbReference type="SAM" id="Phobius"/>
    </source>
</evidence>
<evidence type="ECO:0000313" key="3">
    <source>
        <dbReference type="Proteomes" id="UP000001940"/>
    </source>
</evidence>
<feature type="transmembrane region" description="Helical" evidence="1">
    <location>
        <begin position="95"/>
        <end position="121"/>
    </location>
</feature>
<dbReference type="Proteomes" id="UP000001940">
    <property type="component" value="Chromosome IV"/>
</dbReference>
<accession>Q9XWA2</accession>
<dbReference type="GO" id="GO:0042048">
    <property type="term" value="P:olfactory behavior"/>
    <property type="evidence" value="ECO:0000318"/>
    <property type="project" value="GO_Central"/>
</dbReference>
<dbReference type="PANTHER" id="PTHR22943:SF94">
    <property type="entry name" value="SERPENTINE RECEPTOR, CLASS T-RELATED"/>
    <property type="match status" value="1"/>
</dbReference>
<feature type="transmembrane region" description="Helical" evidence="1">
    <location>
        <begin position="142"/>
        <end position="162"/>
    </location>
</feature>
<dbReference type="GO" id="GO:0038022">
    <property type="term" value="F:G protein-coupled olfactory receptor activity"/>
    <property type="evidence" value="ECO:0000318"/>
    <property type="project" value="GO_Central"/>
</dbReference>
<dbReference type="EMBL" id="BX284604">
    <property type="protein sequence ID" value="CAA22064.2"/>
    <property type="molecule type" value="Genomic_DNA"/>
</dbReference>
<protein>
    <submittedName>
        <fullName evidence="2">Seven TM Receptor</fullName>
    </submittedName>
</protein>
<organism evidence="2 3">
    <name type="scientific">Caenorhabditis elegans</name>
    <dbReference type="NCBI Taxonomy" id="6239"/>
    <lineage>
        <taxon>Eukaryota</taxon>
        <taxon>Metazoa</taxon>
        <taxon>Ecdysozoa</taxon>
        <taxon>Nematoda</taxon>
        <taxon>Chromadorea</taxon>
        <taxon>Rhabditida</taxon>
        <taxon>Rhabditina</taxon>
        <taxon>Rhabditomorpha</taxon>
        <taxon>Rhabditoidea</taxon>
        <taxon>Rhabditidae</taxon>
        <taxon>Peloderinae</taxon>
        <taxon>Caenorhabditis</taxon>
    </lineage>
</organism>
<dbReference type="RefSeq" id="NP_502828.2">
    <property type="nucleotide sequence ID" value="NM_070427.2"/>
</dbReference>
<evidence type="ECO:0000313" key="4">
    <source>
        <dbReference type="WormBase" id="Y40H7A.1"/>
    </source>
</evidence>
<dbReference type="GO" id="GO:0007186">
    <property type="term" value="P:G protein-coupled receptor signaling pathway"/>
    <property type="evidence" value="ECO:0000318"/>
    <property type="project" value="GO_Central"/>
</dbReference>
<dbReference type="PANTHER" id="PTHR22943">
    <property type="entry name" value="7-TRANSMEMBRANE DOMAIN RECEPTOR C.ELEGANS"/>
    <property type="match status" value="1"/>
</dbReference>